<evidence type="ECO:0000313" key="1">
    <source>
        <dbReference type="EMBL" id="BBK21949.1"/>
    </source>
</evidence>
<dbReference type="AlphaFoldDB" id="A0A6N4TGR8"/>
<dbReference type="Proteomes" id="UP000464754">
    <property type="component" value="Chromosome"/>
</dbReference>
<dbReference type="KEGG" id="aarg:Aargi30884_08520"/>
<reference evidence="2" key="1">
    <citation type="submission" date="2019-05" db="EMBL/GenBank/DDBJ databases">
        <title>Complete genome sequencing of Absiella argi strain JCM 30884.</title>
        <authorList>
            <person name="Sakamoto M."/>
            <person name="Murakami T."/>
            <person name="Mori H."/>
        </authorList>
    </citation>
    <scope>NUCLEOTIDE SEQUENCE [LARGE SCALE GENOMIC DNA]</scope>
    <source>
        <strain evidence="2">JCM 30884</strain>
    </source>
</reference>
<dbReference type="EMBL" id="AP019695">
    <property type="protein sequence ID" value="BBK21949.1"/>
    <property type="molecule type" value="Genomic_DNA"/>
</dbReference>
<evidence type="ECO:0000313" key="2">
    <source>
        <dbReference type="Proteomes" id="UP000464754"/>
    </source>
</evidence>
<proteinExistence type="predicted"/>
<gene>
    <name evidence="1" type="ORF">Aargi30884_08520</name>
</gene>
<protein>
    <submittedName>
        <fullName evidence="1">Uncharacterized protein</fullName>
    </submittedName>
</protein>
<sequence>MIRKLIIRLEELYEENWNNQIRYIISNQLYDWSLVFKSEFFQHEEEVRVIVYVAKRTQSSPIDIHYRYNFGLSIPYILLKVEKDLLHCIK</sequence>
<dbReference type="RefSeq" id="WP_118361771.1">
    <property type="nucleotide sequence ID" value="NZ_AP019695.1"/>
</dbReference>
<keyword evidence="2" id="KW-1185">Reference proteome</keyword>
<accession>A0A6N4TGR8</accession>
<organism evidence="1 2">
    <name type="scientific">Amedibacterium intestinale</name>
    <dbReference type="NCBI Taxonomy" id="2583452"/>
    <lineage>
        <taxon>Bacteria</taxon>
        <taxon>Bacillati</taxon>
        <taxon>Bacillota</taxon>
        <taxon>Erysipelotrichia</taxon>
        <taxon>Erysipelotrichales</taxon>
        <taxon>Erysipelotrichaceae</taxon>
        <taxon>Amedibacterium</taxon>
    </lineage>
</organism>
<name>A0A6N4TGR8_9FIRM</name>